<dbReference type="PROSITE" id="PS51755">
    <property type="entry name" value="OMPR_PHOB"/>
    <property type="match status" value="1"/>
</dbReference>
<keyword evidence="5" id="KW-0804">Transcription</keyword>
<dbReference type="Gene3D" id="6.10.250.690">
    <property type="match status" value="1"/>
</dbReference>
<protein>
    <submittedName>
        <fullName evidence="10">Response regulator transcription factor</fullName>
    </submittedName>
</protein>
<keyword evidence="4 7" id="KW-0238">DNA-binding</keyword>
<sequence>MVSVLIVEDEVEIAEMIKFILQREGYETIDLVHTFQDACKQSLHYDAYILDINLPDGKGYDLAERIRRQSDAPILYVSANVTDEDKLTGFATGADDYITKPFNPLILAARVKANIDRYLRAKQPIDFFFDERTAELTVKDKVYHLSGKQYLLMQYLFENQNKVLTKEEIYEAVWDNQFIDENTVMVHIRKLREKIEEVPSDPVRLLTVRSVGYILKVEHN</sequence>
<dbReference type="InterPro" id="IPR011006">
    <property type="entry name" value="CheY-like_superfamily"/>
</dbReference>
<dbReference type="InterPro" id="IPR039420">
    <property type="entry name" value="WalR-like"/>
</dbReference>
<dbReference type="PROSITE" id="PS50110">
    <property type="entry name" value="RESPONSE_REGULATORY"/>
    <property type="match status" value="1"/>
</dbReference>
<dbReference type="AlphaFoldDB" id="A0A4R6BD31"/>
<evidence type="ECO:0000256" key="7">
    <source>
        <dbReference type="PROSITE-ProRule" id="PRU01091"/>
    </source>
</evidence>
<evidence type="ECO:0000256" key="2">
    <source>
        <dbReference type="ARBA" id="ARBA00023012"/>
    </source>
</evidence>
<dbReference type="GO" id="GO:0032993">
    <property type="term" value="C:protein-DNA complex"/>
    <property type="evidence" value="ECO:0007669"/>
    <property type="project" value="TreeGrafter"/>
</dbReference>
<dbReference type="Gene3D" id="1.10.10.10">
    <property type="entry name" value="Winged helix-like DNA-binding domain superfamily/Winged helix DNA-binding domain"/>
    <property type="match status" value="1"/>
</dbReference>
<evidence type="ECO:0000256" key="6">
    <source>
        <dbReference type="PROSITE-ProRule" id="PRU00169"/>
    </source>
</evidence>
<dbReference type="Proteomes" id="UP000295310">
    <property type="component" value="Unassembled WGS sequence"/>
</dbReference>
<dbReference type="EMBL" id="SCWA01000011">
    <property type="protein sequence ID" value="TDL96763.1"/>
    <property type="molecule type" value="Genomic_DNA"/>
</dbReference>
<dbReference type="CDD" id="cd00383">
    <property type="entry name" value="trans_reg_C"/>
    <property type="match status" value="1"/>
</dbReference>
<dbReference type="Pfam" id="PF00072">
    <property type="entry name" value="Response_reg"/>
    <property type="match status" value="1"/>
</dbReference>
<dbReference type="GO" id="GO:0005829">
    <property type="term" value="C:cytosol"/>
    <property type="evidence" value="ECO:0007669"/>
    <property type="project" value="TreeGrafter"/>
</dbReference>
<feature type="modified residue" description="4-aspartylphosphate" evidence="6">
    <location>
        <position position="51"/>
    </location>
</feature>
<gene>
    <name evidence="10" type="ORF">ERX27_06970</name>
</gene>
<dbReference type="InterPro" id="IPR036388">
    <property type="entry name" value="WH-like_DNA-bd_sf"/>
</dbReference>
<keyword evidence="1 6" id="KW-0597">Phosphoprotein</keyword>
<dbReference type="OrthoDB" id="9790442at2"/>
<keyword evidence="11" id="KW-1185">Reference proteome</keyword>
<evidence type="ECO:0000259" key="8">
    <source>
        <dbReference type="PROSITE" id="PS50110"/>
    </source>
</evidence>
<dbReference type="GO" id="GO:0000976">
    <property type="term" value="F:transcription cis-regulatory region binding"/>
    <property type="evidence" value="ECO:0007669"/>
    <property type="project" value="TreeGrafter"/>
</dbReference>
<dbReference type="CDD" id="cd17574">
    <property type="entry name" value="REC_OmpR"/>
    <property type="match status" value="1"/>
</dbReference>
<reference evidence="10 11" key="1">
    <citation type="submission" date="2019-01" db="EMBL/GenBank/DDBJ databases">
        <title>Draft genome sequences of the type strains of six Macrococcus species.</title>
        <authorList>
            <person name="Mazhar S."/>
            <person name="Altermann E."/>
            <person name="Hill C."/>
            <person name="Mcauliffe O."/>
        </authorList>
    </citation>
    <scope>NUCLEOTIDE SEQUENCE [LARGE SCALE GENOMIC DNA]</scope>
    <source>
        <strain evidence="10 11">CCM4811</strain>
    </source>
</reference>
<dbReference type="SUPFAM" id="SSF52172">
    <property type="entry name" value="CheY-like"/>
    <property type="match status" value="1"/>
</dbReference>
<dbReference type="SMART" id="SM00448">
    <property type="entry name" value="REC"/>
    <property type="match status" value="1"/>
</dbReference>
<dbReference type="Pfam" id="PF00486">
    <property type="entry name" value="Trans_reg_C"/>
    <property type="match status" value="1"/>
</dbReference>
<dbReference type="InterPro" id="IPR001789">
    <property type="entry name" value="Sig_transdc_resp-reg_receiver"/>
</dbReference>
<dbReference type="PANTHER" id="PTHR48111">
    <property type="entry name" value="REGULATOR OF RPOS"/>
    <property type="match status" value="1"/>
</dbReference>
<dbReference type="Gene3D" id="3.40.50.2300">
    <property type="match status" value="1"/>
</dbReference>
<dbReference type="InterPro" id="IPR001867">
    <property type="entry name" value="OmpR/PhoB-type_DNA-bd"/>
</dbReference>
<evidence type="ECO:0000259" key="9">
    <source>
        <dbReference type="PROSITE" id="PS51755"/>
    </source>
</evidence>
<dbReference type="PANTHER" id="PTHR48111:SF52">
    <property type="entry name" value="TRANSCRIPTIONAL REGULATORY PROTEIN YVRH"/>
    <property type="match status" value="1"/>
</dbReference>
<keyword evidence="3" id="KW-0805">Transcription regulation</keyword>
<feature type="domain" description="Response regulatory" evidence="8">
    <location>
        <begin position="3"/>
        <end position="115"/>
    </location>
</feature>
<proteinExistence type="predicted"/>
<feature type="DNA-binding region" description="OmpR/PhoB-type" evidence="7">
    <location>
        <begin position="116"/>
        <end position="217"/>
    </location>
</feature>
<evidence type="ECO:0000256" key="4">
    <source>
        <dbReference type="ARBA" id="ARBA00023125"/>
    </source>
</evidence>
<organism evidence="10 11">
    <name type="scientific">Macrococcus brunensis</name>
    <dbReference type="NCBI Taxonomy" id="198483"/>
    <lineage>
        <taxon>Bacteria</taxon>
        <taxon>Bacillati</taxon>
        <taxon>Bacillota</taxon>
        <taxon>Bacilli</taxon>
        <taxon>Bacillales</taxon>
        <taxon>Staphylococcaceae</taxon>
        <taxon>Macrococcus</taxon>
    </lineage>
</organism>
<comment type="caution">
    <text evidence="10">The sequence shown here is derived from an EMBL/GenBank/DDBJ whole genome shotgun (WGS) entry which is preliminary data.</text>
</comment>
<evidence type="ECO:0000256" key="3">
    <source>
        <dbReference type="ARBA" id="ARBA00023015"/>
    </source>
</evidence>
<name>A0A4R6BD31_9STAP</name>
<evidence type="ECO:0000256" key="5">
    <source>
        <dbReference type="ARBA" id="ARBA00023163"/>
    </source>
</evidence>
<evidence type="ECO:0000313" key="10">
    <source>
        <dbReference type="EMBL" id="TDL96763.1"/>
    </source>
</evidence>
<evidence type="ECO:0000313" key="11">
    <source>
        <dbReference type="Proteomes" id="UP000295310"/>
    </source>
</evidence>
<dbReference type="GO" id="GO:0006355">
    <property type="term" value="P:regulation of DNA-templated transcription"/>
    <property type="evidence" value="ECO:0007669"/>
    <property type="project" value="InterPro"/>
</dbReference>
<evidence type="ECO:0000256" key="1">
    <source>
        <dbReference type="ARBA" id="ARBA00022553"/>
    </source>
</evidence>
<dbReference type="GO" id="GO:0000156">
    <property type="term" value="F:phosphorelay response regulator activity"/>
    <property type="evidence" value="ECO:0007669"/>
    <property type="project" value="TreeGrafter"/>
</dbReference>
<feature type="domain" description="OmpR/PhoB-type" evidence="9">
    <location>
        <begin position="116"/>
        <end position="217"/>
    </location>
</feature>
<dbReference type="RefSeq" id="WP_133432116.1">
    <property type="nucleotide sequence ID" value="NZ_CP092179.1"/>
</dbReference>
<dbReference type="SMART" id="SM00862">
    <property type="entry name" value="Trans_reg_C"/>
    <property type="match status" value="1"/>
</dbReference>
<keyword evidence="2" id="KW-0902">Two-component regulatory system</keyword>
<accession>A0A4R6BD31</accession>